<evidence type="ECO:0000259" key="5">
    <source>
        <dbReference type="Pfam" id="PF00171"/>
    </source>
</evidence>
<dbReference type="InterPro" id="IPR029510">
    <property type="entry name" value="Ald_DH_CS_GLU"/>
</dbReference>
<dbReference type="GO" id="GO:0019413">
    <property type="term" value="P:acetate biosynthetic process"/>
    <property type="evidence" value="ECO:0007669"/>
    <property type="project" value="UniProtKB-ARBA"/>
</dbReference>
<evidence type="ECO:0000313" key="7">
    <source>
        <dbReference type="Proteomes" id="UP001203297"/>
    </source>
</evidence>
<keyword evidence="2 4" id="KW-0560">Oxidoreductase</keyword>
<evidence type="ECO:0000256" key="4">
    <source>
        <dbReference type="RuleBase" id="RU003345"/>
    </source>
</evidence>
<protein>
    <submittedName>
        <fullName evidence="6">Aldehyde dehydrogenase</fullName>
    </submittedName>
</protein>
<dbReference type="CDD" id="cd07091">
    <property type="entry name" value="ALDH_F1-2_Ald2-like"/>
    <property type="match status" value="1"/>
</dbReference>
<dbReference type="FunFam" id="3.40.309.10:FF:000001">
    <property type="entry name" value="Mitochondrial aldehyde dehydrogenase 2"/>
    <property type="match status" value="1"/>
</dbReference>
<dbReference type="Gene3D" id="3.40.309.10">
    <property type="entry name" value="Aldehyde Dehydrogenase, Chain A, domain 2"/>
    <property type="match status" value="1"/>
</dbReference>
<evidence type="ECO:0000256" key="1">
    <source>
        <dbReference type="ARBA" id="ARBA00009986"/>
    </source>
</evidence>
<accession>A0AAD4LV94</accession>
<dbReference type="PROSITE" id="PS00070">
    <property type="entry name" value="ALDEHYDE_DEHYDR_CYS"/>
    <property type="match status" value="1"/>
</dbReference>
<dbReference type="Gene3D" id="3.40.605.10">
    <property type="entry name" value="Aldehyde Dehydrogenase, Chain A, domain 1"/>
    <property type="match status" value="1"/>
</dbReference>
<dbReference type="AlphaFoldDB" id="A0AAD4LV94"/>
<dbReference type="FunFam" id="3.40.605.10:FF:000050">
    <property type="entry name" value="Aldehyde dehydrogenase, mitochondrial"/>
    <property type="match status" value="1"/>
</dbReference>
<reference evidence="6" key="1">
    <citation type="journal article" date="2022" name="New Phytol.">
        <title>Evolutionary transition to the ectomycorrhizal habit in the genomes of a hyperdiverse lineage of mushroom-forming fungi.</title>
        <authorList>
            <person name="Looney B."/>
            <person name="Miyauchi S."/>
            <person name="Morin E."/>
            <person name="Drula E."/>
            <person name="Courty P.E."/>
            <person name="Kohler A."/>
            <person name="Kuo A."/>
            <person name="LaButti K."/>
            <person name="Pangilinan J."/>
            <person name="Lipzen A."/>
            <person name="Riley R."/>
            <person name="Andreopoulos W."/>
            <person name="He G."/>
            <person name="Johnson J."/>
            <person name="Nolan M."/>
            <person name="Tritt A."/>
            <person name="Barry K.W."/>
            <person name="Grigoriev I.V."/>
            <person name="Nagy L.G."/>
            <person name="Hibbett D."/>
            <person name="Henrissat B."/>
            <person name="Matheny P.B."/>
            <person name="Labbe J."/>
            <person name="Martin F.M."/>
        </authorList>
    </citation>
    <scope>NUCLEOTIDE SEQUENCE</scope>
    <source>
        <strain evidence="6">BPL690</strain>
    </source>
</reference>
<dbReference type="PANTHER" id="PTHR11699">
    <property type="entry name" value="ALDEHYDE DEHYDROGENASE-RELATED"/>
    <property type="match status" value="1"/>
</dbReference>
<dbReference type="InterPro" id="IPR016163">
    <property type="entry name" value="Ald_DH_C"/>
</dbReference>
<evidence type="ECO:0000256" key="3">
    <source>
        <dbReference type="PROSITE-ProRule" id="PRU10007"/>
    </source>
</evidence>
<organism evidence="6 7">
    <name type="scientific">Multifurca ochricompacta</name>
    <dbReference type="NCBI Taxonomy" id="376703"/>
    <lineage>
        <taxon>Eukaryota</taxon>
        <taxon>Fungi</taxon>
        <taxon>Dikarya</taxon>
        <taxon>Basidiomycota</taxon>
        <taxon>Agaricomycotina</taxon>
        <taxon>Agaricomycetes</taxon>
        <taxon>Russulales</taxon>
        <taxon>Russulaceae</taxon>
        <taxon>Multifurca</taxon>
    </lineage>
</organism>
<evidence type="ECO:0000313" key="6">
    <source>
        <dbReference type="EMBL" id="KAI0292048.1"/>
    </source>
</evidence>
<dbReference type="Pfam" id="PF00171">
    <property type="entry name" value="Aldedh"/>
    <property type="match status" value="1"/>
</dbReference>
<proteinExistence type="inferred from homology"/>
<dbReference type="InterPro" id="IPR016160">
    <property type="entry name" value="Ald_DH_CS_CYS"/>
</dbReference>
<gene>
    <name evidence="6" type="ORF">B0F90DRAFT_300507</name>
</gene>
<feature type="domain" description="Aldehyde dehydrogenase" evidence="5">
    <location>
        <begin position="35"/>
        <end position="485"/>
    </location>
</feature>
<dbReference type="Proteomes" id="UP001203297">
    <property type="component" value="Unassembled WGS sequence"/>
</dbReference>
<dbReference type="PROSITE" id="PS00687">
    <property type="entry name" value="ALDEHYDE_DEHYDR_GLU"/>
    <property type="match status" value="1"/>
</dbReference>
<dbReference type="SUPFAM" id="SSF53720">
    <property type="entry name" value="ALDH-like"/>
    <property type="match status" value="1"/>
</dbReference>
<dbReference type="InterPro" id="IPR016162">
    <property type="entry name" value="Ald_DH_N"/>
</dbReference>
<sequence length="527" mass="57986">MSTTEFSYQFNYETFKGKVNFPTGIFINGKFSAGANRTTIDVINPTNGKFLTSIAEGTTDDVNRAVDAAKRAFDESWGLRIPGAERGKLLYRLADLMQKNWDELAALEALDNGKTFNDARATDLTMSVDTIRYYAGWADKNHGQVIETDETKLAYTRHEPFGVVGQIIPWNFPLMMMTWKLGPALATGNCVVLKPSELTPLSALRMCSLINEAGFPPGVVNVVTGYGETVGRAIAEHMRIDKISFTGSTLVGRKVMEAAAKSNLKNVTLELGGKSPNVVFNDADIDLAVHWSIHGIFWNHGQNCCAGSRIYVQSGIYDEFLKRFTAQAKALKLGDPFAKDSYQGPQVSQNQFDRIMEHIEAGKKEGATVHLGGERFGTLGYWIQPTIFTNVRPEMRIVREEIFGPVAVVIKFETEQEVIGMANGTEYGLAAALFTKDITRGIQVAHQLQAGTTWVNCISSLHPNVPFGGCKQSGVGRELGEYALDTSVVFLFILPLHEKMANLFVLLFAISYTNVKAVQVNLGRVLG</sequence>
<evidence type="ECO:0000256" key="2">
    <source>
        <dbReference type="ARBA" id="ARBA00023002"/>
    </source>
</evidence>
<comment type="caution">
    <text evidence="6">The sequence shown here is derived from an EMBL/GenBank/DDBJ whole genome shotgun (WGS) entry which is preliminary data.</text>
</comment>
<dbReference type="InterPro" id="IPR015590">
    <property type="entry name" value="Aldehyde_DH_dom"/>
</dbReference>
<keyword evidence="7" id="KW-1185">Reference proteome</keyword>
<comment type="similarity">
    <text evidence="1 4">Belongs to the aldehyde dehydrogenase family.</text>
</comment>
<dbReference type="EMBL" id="WTXG01000135">
    <property type="protein sequence ID" value="KAI0292048.1"/>
    <property type="molecule type" value="Genomic_DNA"/>
</dbReference>
<dbReference type="GO" id="GO:0016620">
    <property type="term" value="F:oxidoreductase activity, acting on the aldehyde or oxo group of donors, NAD or NADP as acceptor"/>
    <property type="evidence" value="ECO:0007669"/>
    <property type="project" value="InterPro"/>
</dbReference>
<dbReference type="InterPro" id="IPR016161">
    <property type="entry name" value="Ald_DH/histidinol_DH"/>
</dbReference>
<name>A0AAD4LV94_9AGAM</name>
<feature type="active site" evidence="3">
    <location>
        <position position="270"/>
    </location>
</feature>